<feature type="region of interest" description="Disordered" evidence="1">
    <location>
        <begin position="164"/>
        <end position="184"/>
    </location>
</feature>
<evidence type="ECO:0000313" key="3">
    <source>
        <dbReference type="EMBL" id="GAA2208958.1"/>
    </source>
</evidence>
<feature type="region of interest" description="Disordered" evidence="1">
    <location>
        <begin position="1"/>
        <end position="23"/>
    </location>
</feature>
<comment type="caution">
    <text evidence="3">The sequence shown here is derived from an EMBL/GenBank/DDBJ whole genome shotgun (WGS) entry which is preliminary data.</text>
</comment>
<dbReference type="Proteomes" id="UP001499843">
    <property type="component" value="Unassembled WGS sequence"/>
</dbReference>
<evidence type="ECO:0000259" key="2">
    <source>
        <dbReference type="PROSITE" id="PS50995"/>
    </source>
</evidence>
<accession>A0ABP5PEH5</accession>
<feature type="domain" description="HTH marR-type" evidence="2">
    <location>
        <begin position="29"/>
        <end position="164"/>
    </location>
</feature>
<name>A0ABP5PEH5_9ACTN</name>
<gene>
    <name evidence="3" type="ORF">GCM10009850_044160</name>
</gene>
<dbReference type="PROSITE" id="PS50995">
    <property type="entry name" value="HTH_MARR_2"/>
    <property type="match status" value="1"/>
</dbReference>
<dbReference type="InterPro" id="IPR036388">
    <property type="entry name" value="WH-like_DNA-bd_sf"/>
</dbReference>
<sequence length="184" mass="20294">MYGGGVNDRRTHPPVSADTGDVQPLDPGQLEAYFVLLEAVSLLQHQVEQQLRAEGDITYVQFQLLARLVHAPGPLTMTQLADGVVYSRSGLTYQAGLLEKNGLIARGPCPDDDRATLVTLTQAGSDLFRRVLPGHVEVSRALLFDPLTDRDVHHLGDIMTRVRDHMRTLPPRSAAPRKRRTTPS</sequence>
<dbReference type="SMART" id="SM00347">
    <property type="entry name" value="HTH_MARR"/>
    <property type="match status" value="1"/>
</dbReference>
<proteinExistence type="predicted"/>
<dbReference type="Pfam" id="PF12802">
    <property type="entry name" value="MarR_2"/>
    <property type="match status" value="1"/>
</dbReference>
<organism evidence="3 4">
    <name type="scientific">Nonomuraea monospora</name>
    <dbReference type="NCBI Taxonomy" id="568818"/>
    <lineage>
        <taxon>Bacteria</taxon>
        <taxon>Bacillati</taxon>
        <taxon>Actinomycetota</taxon>
        <taxon>Actinomycetes</taxon>
        <taxon>Streptosporangiales</taxon>
        <taxon>Streptosporangiaceae</taxon>
        <taxon>Nonomuraea</taxon>
    </lineage>
</organism>
<evidence type="ECO:0000313" key="4">
    <source>
        <dbReference type="Proteomes" id="UP001499843"/>
    </source>
</evidence>
<dbReference type="PANTHER" id="PTHR33164">
    <property type="entry name" value="TRANSCRIPTIONAL REGULATOR, MARR FAMILY"/>
    <property type="match status" value="1"/>
</dbReference>
<evidence type="ECO:0000256" key="1">
    <source>
        <dbReference type="SAM" id="MobiDB-lite"/>
    </source>
</evidence>
<dbReference type="PANTHER" id="PTHR33164:SF99">
    <property type="entry name" value="MARR FAMILY REGULATORY PROTEIN"/>
    <property type="match status" value="1"/>
</dbReference>
<dbReference type="Gene3D" id="1.10.10.10">
    <property type="entry name" value="Winged helix-like DNA-binding domain superfamily/Winged helix DNA-binding domain"/>
    <property type="match status" value="1"/>
</dbReference>
<dbReference type="EMBL" id="BAAAQX010000010">
    <property type="protein sequence ID" value="GAA2208958.1"/>
    <property type="molecule type" value="Genomic_DNA"/>
</dbReference>
<protein>
    <submittedName>
        <fullName evidence="3">MarR family transcriptional regulator</fullName>
    </submittedName>
</protein>
<dbReference type="SUPFAM" id="SSF46785">
    <property type="entry name" value="Winged helix' DNA-binding domain"/>
    <property type="match status" value="1"/>
</dbReference>
<dbReference type="InterPro" id="IPR039422">
    <property type="entry name" value="MarR/SlyA-like"/>
</dbReference>
<feature type="compositionally biased region" description="Basic residues" evidence="1">
    <location>
        <begin position="175"/>
        <end position="184"/>
    </location>
</feature>
<dbReference type="InterPro" id="IPR036390">
    <property type="entry name" value="WH_DNA-bd_sf"/>
</dbReference>
<dbReference type="InterPro" id="IPR000835">
    <property type="entry name" value="HTH_MarR-typ"/>
</dbReference>
<reference evidence="4" key="1">
    <citation type="journal article" date="2019" name="Int. J. Syst. Evol. Microbiol.">
        <title>The Global Catalogue of Microorganisms (GCM) 10K type strain sequencing project: providing services to taxonomists for standard genome sequencing and annotation.</title>
        <authorList>
            <consortium name="The Broad Institute Genomics Platform"/>
            <consortium name="The Broad Institute Genome Sequencing Center for Infectious Disease"/>
            <person name="Wu L."/>
            <person name="Ma J."/>
        </authorList>
    </citation>
    <scope>NUCLEOTIDE SEQUENCE [LARGE SCALE GENOMIC DNA]</scope>
    <source>
        <strain evidence="4">JCM 16114</strain>
    </source>
</reference>
<keyword evidence="4" id="KW-1185">Reference proteome</keyword>